<organism evidence="9 10">
    <name type="scientific">Steinernema glaseri</name>
    <dbReference type="NCBI Taxonomy" id="37863"/>
    <lineage>
        <taxon>Eukaryota</taxon>
        <taxon>Metazoa</taxon>
        <taxon>Ecdysozoa</taxon>
        <taxon>Nematoda</taxon>
        <taxon>Chromadorea</taxon>
        <taxon>Rhabditida</taxon>
        <taxon>Tylenchina</taxon>
        <taxon>Panagrolaimomorpha</taxon>
        <taxon>Strongyloidoidea</taxon>
        <taxon>Steinernematidae</taxon>
        <taxon>Steinernema</taxon>
    </lineage>
</organism>
<dbReference type="WBParaSite" id="L893_g19375.t2">
    <property type="protein sequence ID" value="L893_g19375.t2"/>
    <property type="gene ID" value="L893_g19375"/>
</dbReference>
<evidence type="ECO:0000256" key="2">
    <source>
        <dbReference type="ARBA" id="ARBA00022902"/>
    </source>
</evidence>
<dbReference type="GO" id="GO:0007411">
    <property type="term" value="P:axon guidance"/>
    <property type="evidence" value="ECO:0007669"/>
    <property type="project" value="TreeGrafter"/>
</dbReference>
<dbReference type="Gene3D" id="2.130.10.10">
    <property type="entry name" value="YVTN repeat-like/Quinoprotein amine dehydrogenase"/>
    <property type="match status" value="1"/>
</dbReference>
<evidence type="ECO:0000256" key="5">
    <source>
        <dbReference type="ARBA" id="ARBA00023180"/>
    </source>
</evidence>
<evidence type="ECO:0000313" key="10">
    <source>
        <dbReference type="WBParaSite" id="L893_g19375.t2"/>
    </source>
</evidence>
<dbReference type="PANTHER" id="PTHR11036:SF127">
    <property type="entry name" value="SEMAPHORIN-1A"/>
    <property type="match status" value="1"/>
</dbReference>
<dbReference type="PANTHER" id="PTHR11036">
    <property type="entry name" value="SEMAPHORIN"/>
    <property type="match status" value="1"/>
</dbReference>
<keyword evidence="7" id="KW-0812">Transmembrane</keyword>
<dbReference type="Gene3D" id="3.30.1680.10">
    <property type="entry name" value="ligand-binding face of the semaphorins, domain 2"/>
    <property type="match status" value="1"/>
</dbReference>
<proteinExistence type="predicted"/>
<evidence type="ECO:0000313" key="9">
    <source>
        <dbReference type="Proteomes" id="UP000095287"/>
    </source>
</evidence>
<reference evidence="10" key="1">
    <citation type="submission" date="2016-11" db="UniProtKB">
        <authorList>
            <consortium name="WormBaseParasite"/>
        </authorList>
    </citation>
    <scope>IDENTIFICATION</scope>
</reference>
<accession>A0A1I7YSX1</accession>
<feature type="transmembrane region" description="Helical" evidence="7">
    <location>
        <begin position="500"/>
        <end position="519"/>
    </location>
</feature>
<dbReference type="GO" id="GO:0030335">
    <property type="term" value="P:positive regulation of cell migration"/>
    <property type="evidence" value="ECO:0007669"/>
    <property type="project" value="TreeGrafter"/>
</dbReference>
<dbReference type="InterPro" id="IPR015943">
    <property type="entry name" value="WD40/YVTN_repeat-like_dom_sf"/>
</dbReference>
<keyword evidence="9" id="KW-1185">Reference proteome</keyword>
<dbReference type="InterPro" id="IPR016201">
    <property type="entry name" value="PSI"/>
</dbReference>
<dbReference type="PROSITE" id="PS51004">
    <property type="entry name" value="SEMA"/>
    <property type="match status" value="1"/>
</dbReference>
<dbReference type="GO" id="GO:0045499">
    <property type="term" value="F:chemorepellent activity"/>
    <property type="evidence" value="ECO:0007669"/>
    <property type="project" value="TreeGrafter"/>
</dbReference>
<keyword evidence="5" id="KW-0325">Glycoprotein</keyword>
<dbReference type="Pfam" id="PF01403">
    <property type="entry name" value="Sema"/>
    <property type="match status" value="1"/>
</dbReference>
<dbReference type="InterPro" id="IPR001627">
    <property type="entry name" value="Semap_dom"/>
</dbReference>
<evidence type="ECO:0000259" key="8">
    <source>
        <dbReference type="PROSITE" id="PS51004"/>
    </source>
</evidence>
<keyword evidence="7" id="KW-1133">Transmembrane helix</keyword>
<evidence type="ECO:0000256" key="4">
    <source>
        <dbReference type="ARBA" id="ARBA00023157"/>
    </source>
</evidence>
<dbReference type="GO" id="GO:0005886">
    <property type="term" value="C:plasma membrane"/>
    <property type="evidence" value="ECO:0007669"/>
    <property type="project" value="TreeGrafter"/>
</dbReference>
<feature type="domain" description="Sema" evidence="8">
    <location>
        <begin position="1"/>
        <end position="413"/>
    </location>
</feature>
<dbReference type="InterPro" id="IPR002165">
    <property type="entry name" value="Plexin_repeat"/>
</dbReference>
<sequence>MKGKSQEDCHNYIRVMLPTAEGALICGTNAFAPKCREYEGGPGGALLLRRQFDGQAVSPYSPRDNATAVLLRDSNQLLAGTVSDFAGNDPLIYGKRLGTDKSLRTQRDDFKILDAPNFVSSFVHGDYVYFWFRETAAESLENDGERRVYARVGRVCKFDRGGPRAAQDRWSTFLKARLNCSLPADQPVYFNELPDQPVYFNELQSVSEPVEEEDDAVLYAVFSTPESPLRMSAICSFAMSDVRRVFERSAFRGVPRAAAAAATGAARPGACVADSRLLRDVSFILRNPLLQDAIPQRGAPHLVEGTGRAALTQVAVRHAVPSVGSAATYTVLWVGTADGRVLKLVAVNGSSVLVQSAAMFAAPVVNLVATPHRLVAVSGDESAAMFAAPVVNLVATPHRLVAVSGDEVVAVPLHDCGRQTSCAGCLRLRDPFCAWDERQQICTHHHDWDSGSFVQNVAAGFSELCRGEDPFALDDFPALHVQDVQAASASQGRGAFSSTFFSVVVALLVALAVGVLIGYKVAGWRHGPEAHSSGGSSSAGSDYDFGGRARLTRHDSLTAAKLEHVYSPGDAVSLVLTLPAGGTAPVLGSVSAAGSGGATPRLDRSLAAALGATLPRDYKVRKVYL</sequence>
<dbReference type="SMART" id="SM00630">
    <property type="entry name" value="Sema"/>
    <property type="match status" value="1"/>
</dbReference>
<dbReference type="SUPFAM" id="SSF103575">
    <property type="entry name" value="Plexin repeat"/>
    <property type="match status" value="1"/>
</dbReference>
<comment type="subcellular location">
    <subcellularLocation>
        <location evidence="1">Membrane</location>
    </subcellularLocation>
</comment>
<evidence type="ECO:0000256" key="1">
    <source>
        <dbReference type="ARBA" id="ARBA00004370"/>
    </source>
</evidence>
<protein>
    <submittedName>
        <fullName evidence="10">Sema domain-containing protein</fullName>
    </submittedName>
</protein>
<dbReference type="GO" id="GO:0030215">
    <property type="term" value="F:semaphorin receptor binding"/>
    <property type="evidence" value="ECO:0007669"/>
    <property type="project" value="InterPro"/>
</dbReference>
<dbReference type="Proteomes" id="UP000095287">
    <property type="component" value="Unplaced"/>
</dbReference>
<keyword evidence="4" id="KW-1015">Disulfide bond</keyword>
<keyword evidence="3 7" id="KW-0472">Membrane</keyword>
<keyword evidence="2" id="KW-0524">Neurogenesis</keyword>
<dbReference type="AlphaFoldDB" id="A0A1I7YSX1"/>
<dbReference type="InterPro" id="IPR027231">
    <property type="entry name" value="Semaphorin"/>
</dbReference>
<dbReference type="SMART" id="SM00423">
    <property type="entry name" value="PSI"/>
    <property type="match status" value="1"/>
</dbReference>
<evidence type="ECO:0000256" key="6">
    <source>
        <dbReference type="PROSITE-ProRule" id="PRU00352"/>
    </source>
</evidence>
<dbReference type="Pfam" id="PF01437">
    <property type="entry name" value="PSI"/>
    <property type="match status" value="1"/>
</dbReference>
<name>A0A1I7YSX1_9BILA</name>
<dbReference type="InterPro" id="IPR036352">
    <property type="entry name" value="Semap_dom_sf"/>
</dbReference>
<comment type="caution">
    <text evidence="6">Lacks conserved residue(s) required for the propagation of feature annotation.</text>
</comment>
<dbReference type="GO" id="GO:0071526">
    <property type="term" value="P:semaphorin-plexin signaling pathway"/>
    <property type="evidence" value="ECO:0007669"/>
    <property type="project" value="TreeGrafter"/>
</dbReference>
<dbReference type="SUPFAM" id="SSF101912">
    <property type="entry name" value="Sema domain"/>
    <property type="match status" value="1"/>
</dbReference>
<evidence type="ECO:0000256" key="7">
    <source>
        <dbReference type="SAM" id="Phobius"/>
    </source>
</evidence>
<evidence type="ECO:0000256" key="3">
    <source>
        <dbReference type="ARBA" id="ARBA00023136"/>
    </source>
</evidence>